<evidence type="ECO:0000313" key="6">
    <source>
        <dbReference type="EMBL" id="AJE80531.1"/>
    </source>
</evidence>
<dbReference type="SUPFAM" id="SSF46785">
    <property type="entry name" value="Winged helix' DNA-binding domain"/>
    <property type="match status" value="1"/>
</dbReference>
<dbReference type="SUPFAM" id="SSF55781">
    <property type="entry name" value="GAF domain-like"/>
    <property type="match status" value="1"/>
</dbReference>
<dbReference type="PANTHER" id="PTHR30136">
    <property type="entry name" value="HELIX-TURN-HELIX TRANSCRIPTIONAL REGULATOR, ICLR FAMILY"/>
    <property type="match status" value="1"/>
</dbReference>
<accession>A0A0B5ENZ5</accession>
<dbReference type="Pfam" id="PF01614">
    <property type="entry name" value="IclR_C"/>
    <property type="match status" value="1"/>
</dbReference>
<reference evidence="6 7" key="1">
    <citation type="submission" date="2015-01" db="EMBL/GenBank/DDBJ databases">
        <title>Enhanced salinomycin production by adjusting the supply of polyketide extender units in Streptomyce albus DSM 41398.</title>
        <authorList>
            <person name="Lu C."/>
        </authorList>
    </citation>
    <scope>NUCLEOTIDE SEQUENCE [LARGE SCALE GENOMIC DNA]</scope>
    <source>
        <strain evidence="7">ATCC 21838 / DSM 41398 / FERM P-419 / JCM 4703 / NBRC 107858</strain>
    </source>
</reference>
<organism evidence="6 7">
    <name type="scientific">Streptomyces albus (strain ATCC 21838 / DSM 41398 / FERM P-419 / JCM 4703 / NBRC 107858)</name>
    <dbReference type="NCBI Taxonomy" id="1081613"/>
    <lineage>
        <taxon>Bacteria</taxon>
        <taxon>Bacillati</taxon>
        <taxon>Actinomycetota</taxon>
        <taxon>Actinomycetes</taxon>
        <taxon>Kitasatosporales</taxon>
        <taxon>Streptomycetaceae</taxon>
        <taxon>Streptomyces</taxon>
    </lineage>
</organism>
<dbReference type="Gene3D" id="3.30.450.40">
    <property type="match status" value="1"/>
</dbReference>
<dbReference type="AlphaFoldDB" id="A0A0B5ENZ5"/>
<dbReference type="KEGG" id="sals:SLNWT_0155"/>
<feature type="domain" description="IclR-ED" evidence="5">
    <location>
        <begin position="72"/>
        <end position="251"/>
    </location>
</feature>
<evidence type="ECO:0000313" key="7">
    <source>
        <dbReference type="Proteomes" id="UP000031523"/>
    </source>
</evidence>
<dbReference type="InterPro" id="IPR036388">
    <property type="entry name" value="WH-like_DNA-bd_sf"/>
</dbReference>
<dbReference type="Gene3D" id="1.10.10.10">
    <property type="entry name" value="Winged helix-like DNA-binding domain superfamily/Winged helix DNA-binding domain"/>
    <property type="match status" value="1"/>
</dbReference>
<dbReference type="GO" id="GO:0003700">
    <property type="term" value="F:DNA-binding transcription factor activity"/>
    <property type="evidence" value="ECO:0007669"/>
    <property type="project" value="TreeGrafter"/>
</dbReference>
<evidence type="ECO:0000256" key="1">
    <source>
        <dbReference type="ARBA" id="ARBA00023015"/>
    </source>
</evidence>
<dbReference type="PANTHER" id="PTHR30136:SF24">
    <property type="entry name" value="HTH-TYPE TRANSCRIPTIONAL REPRESSOR ALLR"/>
    <property type="match status" value="1"/>
</dbReference>
<protein>
    <submittedName>
        <fullName evidence="6">IclR family transcriptional regulator</fullName>
    </submittedName>
</protein>
<feature type="domain" description="HTH iclR-type" evidence="4">
    <location>
        <begin position="11"/>
        <end position="71"/>
    </location>
</feature>
<dbReference type="GO" id="GO:0045892">
    <property type="term" value="P:negative regulation of DNA-templated transcription"/>
    <property type="evidence" value="ECO:0007669"/>
    <property type="project" value="TreeGrafter"/>
</dbReference>
<dbReference type="InterPro" id="IPR050707">
    <property type="entry name" value="HTH_MetabolicPath_Reg"/>
</dbReference>
<keyword evidence="1" id="KW-0805">Transcription regulation</keyword>
<gene>
    <name evidence="6" type="ORF">SLNWT_0155</name>
</gene>
<evidence type="ECO:0000256" key="3">
    <source>
        <dbReference type="ARBA" id="ARBA00023163"/>
    </source>
</evidence>
<dbReference type="PROSITE" id="PS51078">
    <property type="entry name" value="ICLR_ED"/>
    <property type="match status" value="1"/>
</dbReference>
<dbReference type="EMBL" id="CP010519">
    <property type="protein sequence ID" value="AJE80531.1"/>
    <property type="molecule type" value="Genomic_DNA"/>
</dbReference>
<name>A0A0B5ENZ5_STRA4</name>
<dbReference type="PROSITE" id="PS51077">
    <property type="entry name" value="HTH_ICLR"/>
    <property type="match status" value="1"/>
</dbReference>
<dbReference type="Proteomes" id="UP000031523">
    <property type="component" value="Chromosome"/>
</dbReference>
<evidence type="ECO:0000259" key="5">
    <source>
        <dbReference type="PROSITE" id="PS51078"/>
    </source>
</evidence>
<keyword evidence="7" id="KW-1185">Reference proteome</keyword>
<sequence>MCPVHRNDGEISAIGRAAAVLKEFRGSGRSLGVSALARRTGLPKATVHRLLVELTRVRLLDRVGTGYRPGLLLFELGQSTPPSRNLHTVARPHMDALHEATGHNVGLAVLQDRDVVYVDILRGRSAPRLPQLTGGRWPAHASCSGKAMLAHVTSELLQQFLAEPLPALTPQTITDPGQLRRELERARRSGSAYDRRESFPTVAGTASPLLAADGTVVGALSVSGLAGRINLSRLDAAVRTTALTISRDLAEAELIVRPVLRHV</sequence>
<dbReference type="GO" id="GO:0003677">
    <property type="term" value="F:DNA binding"/>
    <property type="evidence" value="ECO:0007669"/>
    <property type="project" value="UniProtKB-KW"/>
</dbReference>
<dbReference type="InterPro" id="IPR014757">
    <property type="entry name" value="Tscrpt_reg_IclR_C"/>
</dbReference>
<dbReference type="InterPro" id="IPR036390">
    <property type="entry name" value="WH_DNA-bd_sf"/>
</dbReference>
<dbReference type="Pfam" id="PF09339">
    <property type="entry name" value="HTH_IclR"/>
    <property type="match status" value="1"/>
</dbReference>
<dbReference type="InterPro" id="IPR029016">
    <property type="entry name" value="GAF-like_dom_sf"/>
</dbReference>
<proteinExistence type="predicted"/>
<dbReference type="InterPro" id="IPR005471">
    <property type="entry name" value="Tscrpt_reg_IclR_N"/>
</dbReference>
<evidence type="ECO:0000259" key="4">
    <source>
        <dbReference type="PROSITE" id="PS51077"/>
    </source>
</evidence>
<dbReference type="SMART" id="SM00346">
    <property type="entry name" value="HTH_ICLR"/>
    <property type="match status" value="1"/>
</dbReference>
<evidence type="ECO:0000256" key="2">
    <source>
        <dbReference type="ARBA" id="ARBA00023125"/>
    </source>
</evidence>
<keyword evidence="2" id="KW-0238">DNA-binding</keyword>
<keyword evidence="3" id="KW-0804">Transcription</keyword>